<sequence length="138" mass="14707">MLGDQERAANKGFLLTLERDASKSSVSICCGCCKKIFFDSFLKSSVVGISSLGIHLLLFPGALPVASAELLTFLGPSLRQGAALLFPLAPLCIAVEFFASRFGYASSLLTFVWAMAASVPKIIEAMLQKKKICCNVAP</sequence>
<proteinExistence type="predicted"/>
<name>A0ACB9FQX3_9ASTR</name>
<gene>
    <name evidence="1" type="ORF">L1987_48050</name>
</gene>
<dbReference type="Proteomes" id="UP001056120">
    <property type="component" value="Linkage Group LG16"/>
</dbReference>
<organism evidence="1 2">
    <name type="scientific">Smallanthus sonchifolius</name>
    <dbReference type="NCBI Taxonomy" id="185202"/>
    <lineage>
        <taxon>Eukaryota</taxon>
        <taxon>Viridiplantae</taxon>
        <taxon>Streptophyta</taxon>
        <taxon>Embryophyta</taxon>
        <taxon>Tracheophyta</taxon>
        <taxon>Spermatophyta</taxon>
        <taxon>Magnoliopsida</taxon>
        <taxon>eudicotyledons</taxon>
        <taxon>Gunneridae</taxon>
        <taxon>Pentapetalae</taxon>
        <taxon>asterids</taxon>
        <taxon>campanulids</taxon>
        <taxon>Asterales</taxon>
        <taxon>Asteraceae</taxon>
        <taxon>Asteroideae</taxon>
        <taxon>Heliantheae alliance</taxon>
        <taxon>Millerieae</taxon>
        <taxon>Smallanthus</taxon>
    </lineage>
</organism>
<protein>
    <submittedName>
        <fullName evidence="1">Uncharacterized protein</fullName>
    </submittedName>
</protein>
<keyword evidence="2" id="KW-1185">Reference proteome</keyword>
<reference evidence="2" key="1">
    <citation type="journal article" date="2022" name="Mol. Ecol. Resour.">
        <title>The genomes of chicory, endive, great burdock and yacon provide insights into Asteraceae palaeo-polyploidization history and plant inulin production.</title>
        <authorList>
            <person name="Fan W."/>
            <person name="Wang S."/>
            <person name="Wang H."/>
            <person name="Wang A."/>
            <person name="Jiang F."/>
            <person name="Liu H."/>
            <person name="Zhao H."/>
            <person name="Xu D."/>
            <person name="Zhang Y."/>
        </authorList>
    </citation>
    <scope>NUCLEOTIDE SEQUENCE [LARGE SCALE GENOMIC DNA]</scope>
    <source>
        <strain evidence="2">cv. Yunnan</strain>
    </source>
</reference>
<evidence type="ECO:0000313" key="2">
    <source>
        <dbReference type="Proteomes" id="UP001056120"/>
    </source>
</evidence>
<evidence type="ECO:0000313" key="1">
    <source>
        <dbReference type="EMBL" id="KAI3773520.1"/>
    </source>
</evidence>
<comment type="caution">
    <text evidence="1">The sequence shown here is derived from an EMBL/GenBank/DDBJ whole genome shotgun (WGS) entry which is preliminary data.</text>
</comment>
<reference evidence="1 2" key="2">
    <citation type="journal article" date="2022" name="Mol. Ecol. Resour.">
        <title>The genomes of chicory, endive, great burdock and yacon provide insights into Asteraceae paleo-polyploidization history and plant inulin production.</title>
        <authorList>
            <person name="Fan W."/>
            <person name="Wang S."/>
            <person name="Wang H."/>
            <person name="Wang A."/>
            <person name="Jiang F."/>
            <person name="Liu H."/>
            <person name="Zhao H."/>
            <person name="Xu D."/>
            <person name="Zhang Y."/>
        </authorList>
    </citation>
    <scope>NUCLEOTIDE SEQUENCE [LARGE SCALE GENOMIC DNA]</scope>
    <source>
        <strain evidence="2">cv. Yunnan</strain>
        <tissue evidence="1">Leaves</tissue>
    </source>
</reference>
<dbReference type="EMBL" id="CM042033">
    <property type="protein sequence ID" value="KAI3773520.1"/>
    <property type="molecule type" value="Genomic_DNA"/>
</dbReference>
<accession>A0ACB9FQX3</accession>